<dbReference type="PANTHER" id="PTHR21039:SF0">
    <property type="entry name" value="HISTIDINOL-PHOSPHATASE"/>
    <property type="match status" value="1"/>
</dbReference>
<feature type="domain" description="PHP" evidence="13">
    <location>
        <begin position="5"/>
        <end position="222"/>
    </location>
</feature>
<dbReference type="NCBIfam" id="TIGR01856">
    <property type="entry name" value="hisJ_fam"/>
    <property type="match status" value="1"/>
</dbReference>
<dbReference type="EMBL" id="QEAP01000862">
    <property type="protein sequence ID" value="TPX55152.1"/>
    <property type="molecule type" value="Genomic_DNA"/>
</dbReference>
<evidence type="ECO:0000313" key="15">
    <source>
        <dbReference type="Proteomes" id="UP000320333"/>
    </source>
</evidence>
<dbReference type="GO" id="GO:0005737">
    <property type="term" value="C:cytoplasm"/>
    <property type="evidence" value="ECO:0007669"/>
    <property type="project" value="TreeGrafter"/>
</dbReference>
<keyword evidence="4" id="KW-0489">Methyltransferase</keyword>
<keyword evidence="6" id="KW-0808">Transferase</keyword>
<dbReference type="Gene3D" id="3.20.20.140">
    <property type="entry name" value="Metal-dependent hydrolases"/>
    <property type="match status" value="1"/>
</dbReference>
<evidence type="ECO:0000256" key="11">
    <source>
        <dbReference type="ARBA" id="ARBA00049158"/>
    </source>
</evidence>
<evidence type="ECO:0000256" key="10">
    <source>
        <dbReference type="ARBA" id="ARBA00023102"/>
    </source>
</evidence>
<dbReference type="SUPFAM" id="SSF53335">
    <property type="entry name" value="S-adenosyl-L-methionine-dependent methyltransferases"/>
    <property type="match status" value="1"/>
</dbReference>
<evidence type="ECO:0000256" key="7">
    <source>
        <dbReference type="ARBA" id="ARBA00022691"/>
    </source>
</evidence>
<dbReference type="Pfam" id="PF02811">
    <property type="entry name" value="PHP"/>
    <property type="match status" value="1"/>
</dbReference>
<dbReference type="GO" id="GO:0008176">
    <property type="term" value="F:tRNA (guanine(46)-N7)-methyltransferase activity"/>
    <property type="evidence" value="ECO:0007669"/>
    <property type="project" value="UniProtKB-EC"/>
</dbReference>
<dbReference type="InterPro" id="IPR004013">
    <property type="entry name" value="PHP_dom"/>
</dbReference>
<keyword evidence="8" id="KW-0819">tRNA processing</keyword>
<keyword evidence="15" id="KW-1185">Reference proteome</keyword>
<dbReference type="UniPathway" id="UPA00031">
    <property type="reaction ID" value="UER00013"/>
</dbReference>
<reference evidence="14 15" key="1">
    <citation type="journal article" date="2019" name="Sci. Rep.">
        <title>Comparative genomics of chytrid fungi reveal insights into the obligate biotrophic and pathogenic lifestyle of Synchytrium endobioticum.</title>
        <authorList>
            <person name="van de Vossenberg B.T.L.H."/>
            <person name="Warris S."/>
            <person name="Nguyen H.D.T."/>
            <person name="van Gent-Pelzer M.P.E."/>
            <person name="Joly D.L."/>
            <person name="van de Geest H.C."/>
            <person name="Bonants P.J.M."/>
            <person name="Smith D.S."/>
            <person name="Levesque C.A."/>
            <person name="van der Lee T.A.J."/>
        </authorList>
    </citation>
    <scope>NUCLEOTIDE SEQUENCE [LARGE SCALE GENOMIC DNA]</scope>
    <source>
        <strain evidence="14 15">CBS 675.73</strain>
    </source>
</reference>
<evidence type="ECO:0000259" key="13">
    <source>
        <dbReference type="Pfam" id="PF02811"/>
    </source>
</evidence>
<organism evidence="14 15">
    <name type="scientific">Chytriomyces confervae</name>
    <dbReference type="NCBI Taxonomy" id="246404"/>
    <lineage>
        <taxon>Eukaryota</taxon>
        <taxon>Fungi</taxon>
        <taxon>Fungi incertae sedis</taxon>
        <taxon>Chytridiomycota</taxon>
        <taxon>Chytridiomycota incertae sedis</taxon>
        <taxon>Chytridiomycetes</taxon>
        <taxon>Chytridiales</taxon>
        <taxon>Chytriomycetaceae</taxon>
        <taxon>Chytriomyces</taxon>
    </lineage>
</organism>
<evidence type="ECO:0000256" key="4">
    <source>
        <dbReference type="ARBA" id="ARBA00022603"/>
    </source>
</evidence>
<evidence type="ECO:0000256" key="3">
    <source>
        <dbReference type="ARBA" id="ARBA00009152"/>
    </source>
</evidence>
<evidence type="ECO:0000256" key="9">
    <source>
        <dbReference type="ARBA" id="ARBA00022801"/>
    </source>
</evidence>
<dbReference type="PROSITE" id="PS51625">
    <property type="entry name" value="SAM_MT_TRMB"/>
    <property type="match status" value="1"/>
</dbReference>
<evidence type="ECO:0000256" key="8">
    <source>
        <dbReference type="ARBA" id="ARBA00022694"/>
    </source>
</evidence>
<dbReference type="AlphaFoldDB" id="A0A507DV37"/>
<dbReference type="GO" id="GO:0004401">
    <property type="term" value="F:histidinol-phosphatase activity"/>
    <property type="evidence" value="ECO:0007669"/>
    <property type="project" value="UniProtKB-EC"/>
</dbReference>
<dbReference type="InterPro" id="IPR016195">
    <property type="entry name" value="Pol/histidinol_Pase-like"/>
</dbReference>
<dbReference type="STRING" id="246404.A0A507DV37"/>
<comment type="catalytic activity">
    <reaction evidence="11">
        <text>L-histidinol phosphate + H2O = L-histidinol + phosphate</text>
        <dbReference type="Rhea" id="RHEA:14465"/>
        <dbReference type="ChEBI" id="CHEBI:15377"/>
        <dbReference type="ChEBI" id="CHEBI:43474"/>
        <dbReference type="ChEBI" id="CHEBI:57699"/>
        <dbReference type="ChEBI" id="CHEBI:57980"/>
        <dbReference type="EC" id="3.1.3.15"/>
    </reaction>
</comment>
<comment type="similarity">
    <text evidence="3">Belongs to the PHP hydrolase family. HisK subfamily.</text>
</comment>
<evidence type="ECO:0000256" key="2">
    <source>
        <dbReference type="ARBA" id="ARBA00004970"/>
    </source>
</evidence>
<dbReference type="Gene3D" id="3.40.50.150">
    <property type="entry name" value="Vaccinia Virus protein VP39"/>
    <property type="match status" value="1"/>
</dbReference>
<dbReference type="InterPro" id="IPR003358">
    <property type="entry name" value="tRNA_(Gua-N-7)_MeTrfase_Trmb"/>
</dbReference>
<accession>A0A507DV37</accession>
<gene>
    <name evidence="14" type="primary">HIS2</name>
    <name evidence="14" type="ORF">CcCBS67573_g09505</name>
</gene>
<keyword evidence="10" id="KW-0368">Histidine biosynthesis</keyword>
<evidence type="ECO:0000313" key="14">
    <source>
        <dbReference type="EMBL" id="TPX55152.1"/>
    </source>
</evidence>
<dbReference type="SUPFAM" id="SSF89550">
    <property type="entry name" value="PHP domain-like"/>
    <property type="match status" value="1"/>
</dbReference>
<name>A0A507DV37_9FUNG</name>
<keyword evidence="9" id="KW-0378">Hydrolase</keyword>
<keyword evidence="7" id="KW-0949">S-adenosyl-L-methionine</keyword>
<dbReference type="InterPro" id="IPR010140">
    <property type="entry name" value="Histidinol_P_phosphatase_HisJ"/>
</dbReference>
<comment type="catalytic activity">
    <reaction evidence="1">
        <text>guanosine(46) in tRNA + S-adenosyl-L-methionine = N(7)-methylguanosine(46) in tRNA + S-adenosyl-L-homocysteine</text>
        <dbReference type="Rhea" id="RHEA:42708"/>
        <dbReference type="Rhea" id="RHEA-COMP:10188"/>
        <dbReference type="Rhea" id="RHEA-COMP:10189"/>
        <dbReference type="ChEBI" id="CHEBI:57856"/>
        <dbReference type="ChEBI" id="CHEBI:59789"/>
        <dbReference type="ChEBI" id="CHEBI:74269"/>
        <dbReference type="ChEBI" id="CHEBI:74480"/>
        <dbReference type="EC" id="2.1.1.33"/>
    </reaction>
</comment>
<feature type="region of interest" description="Disordered" evidence="12">
    <location>
        <begin position="374"/>
        <end position="401"/>
    </location>
</feature>
<proteinExistence type="inferred from homology"/>
<evidence type="ECO:0000256" key="12">
    <source>
        <dbReference type="SAM" id="MobiDB-lite"/>
    </source>
</evidence>
<dbReference type="GO" id="GO:0000105">
    <property type="term" value="P:L-histidine biosynthetic process"/>
    <property type="evidence" value="ECO:0007669"/>
    <property type="project" value="UniProtKB-UniPathway"/>
</dbReference>
<dbReference type="Proteomes" id="UP000320333">
    <property type="component" value="Unassembled WGS sequence"/>
</dbReference>
<protein>
    <submittedName>
        <fullName evidence="14">Histidinol-phosphatase</fullName>
    </submittedName>
</protein>
<evidence type="ECO:0000256" key="1">
    <source>
        <dbReference type="ARBA" id="ARBA00000142"/>
    </source>
</evidence>
<dbReference type="PANTHER" id="PTHR21039">
    <property type="entry name" value="HISTIDINOL PHOSPHATASE-RELATED"/>
    <property type="match status" value="1"/>
</dbReference>
<sequence length="712" mass="80436">MPISLHSHSGQYCKHAKGTLRQVVEAALSKHFSTYGLSEHMPRTRPQDLYPEETQLAMQPSDTDSQFRAFLVESRQLQTEFKGRIELLVGMETELIHKDSLDHAAALVRELNLDYLVGSVHHVHQIPIDFDETMYAQAEAKAFELASETGRSNGISATECLFRDYFDAQHELLVRLKPAVVGHFDLVCMFRPNHDLSEETWDRIRRNVGVIAEYGGIVEINSRAWKKGLPGAYPQKSILEVMQSKGVRFCLSDDSHGPDDVGMHYSKLHAYLLQVGVNEIHFPQSDQSGAMRVASIPNWVHEQQALRSGIKPSKEEIEATQFYQRQTALLVKQAVQPAPDQCKHFQRRQARFCTKKRTAGDDMCGLHRPSSLSSASASAAGVPRSAPEAPNAISSTGRKTNIQKRMKRMLNPFKITETPTEKLPDWPTLYADTSLPLMLDIGCAKGRYIGALRQSHRESHYQSWKSSRWNFCGVEIFAPIVEAANQQIEQMSDIHYVHANINRDFERLNLPNLQRVSFLFPDPWSCGANASKKNEKKRVMSPSFALRIAKKLEPGVGDVYIASDWLDLALDIRNCLVGTGLFDVPRIENFEGVCGWSKVDQQFDVDLTEDAFKWRCACAETPCKNREEEKSHISRYPFIPTLRASQISKDQHGKQHQVSQVLGDELIDVQTEYAKPEVDASNLVLDDSALWLEGIPFDGVQTERDLFKNCDA</sequence>
<dbReference type="InterPro" id="IPR029063">
    <property type="entry name" value="SAM-dependent_MTases_sf"/>
</dbReference>
<keyword evidence="5" id="KW-0028">Amino-acid biosynthesis</keyword>
<evidence type="ECO:0000256" key="5">
    <source>
        <dbReference type="ARBA" id="ARBA00022605"/>
    </source>
</evidence>
<dbReference type="CDD" id="cd12110">
    <property type="entry name" value="PHP_HisPPase_Hisj_like"/>
    <property type="match status" value="1"/>
</dbReference>
<comment type="caution">
    <text evidence="14">The sequence shown here is derived from an EMBL/GenBank/DDBJ whole genome shotgun (WGS) entry which is preliminary data.</text>
</comment>
<evidence type="ECO:0000256" key="6">
    <source>
        <dbReference type="ARBA" id="ARBA00022679"/>
    </source>
</evidence>
<dbReference type="OrthoDB" id="5957391at2759"/>
<comment type="pathway">
    <text evidence="2">Amino-acid biosynthesis; L-histidine biosynthesis; L-histidine from 5-phospho-alpha-D-ribose 1-diphosphate: step 8/9.</text>
</comment>
<dbReference type="Pfam" id="PF02390">
    <property type="entry name" value="Methyltransf_4"/>
    <property type="match status" value="1"/>
</dbReference>